<dbReference type="EMBL" id="JAUESC010000386">
    <property type="protein sequence ID" value="KAK0576099.1"/>
    <property type="molecule type" value="Genomic_DNA"/>
</dbReference>
<reference evidence="2" key="1">
    <citation type="journal article" date="2022" name="Plant J.">
        <title>Strategies of tolerance reflected in two North American maple genomes.</title>
        <authorList>
            <person name="McEvoy S.L."/>
            <person name="Sezen U.U."/>
            <person name="Trouern-Trend A."/>
            <person name="McMahon S.M."/>
            <person name="Schaberg P.G."/>
            <person name="Yang J."/>
            <person name="Wegrzyn J.L."/>
            <person name="Swenson N.G."/>
        </authorList>
    </citation>
    <scope>NUCLEOTIDE SEQUENCE</scope>
    <source>
        <strain evidence="2">NS2018</strain>
    </source>
</reference>
<reference evidence="2" key="2">
    <citation type="submission" date="2023-06" db="EMBL/GenBank/DDBJ databases">
        <authorList>
            <person name="Swenson N.G."/>
            <person name="Wegrzyn J.L."/>
            <person name="Mcevoy S.L."/>
        </authorList>
    </citation>
    <scope>NUCLEOTIDE SEQUENCE</scope>
    <source>
        <strain evidence="2">NS2018</strain>
        <tissue evidence="2">Leaf</tissue>
    </source>
</reference>
<evidence type="ECO:0000313" key="2">
    <source>
        <dbReference type="EMBL" id="KAK0576099.1"/>
    </source>
</evidence>
<gene>
    <name evidence="2" type="ORF">LWI29_011830</name>
</gene>
<sequence length="104" mass="11514">MNKRCMAVAVAVAPPIRRGGIKRQIFNDLFQGLRKAQLLELLEATDEEARIDYCVGVDFDMSMGPQFIPLVEMKEKKELLDNEDDGDDGGDDADGASTDKIPLK</sequence>
<keyword evidence="3" id="KW-1185">Reference proteome</keyword>
<feature type="region of interest" description="Disordered" evidence="1">
    <location>
        <begin position="78"/>
        <end position="104"/>
    </location>
</feature>
<feature type="compositionally biased region" description="Acidic residues" evidence="1">
    <location>
        <begin position="81"/>
        <end position="94"/>
    </location>
</feature>
<name>A0AA39V0J0_ACESA</name>
<organism evidence="2 3">
    <name type="scientific">Acer saccharum</name>
    <name type="common">Sugar maple</name>
    <dbReference type="NCBI Taxonomy" id="4024"/>
    <lineage>
        <taxon>Eukaryota</taxon>
        <taxon>Viridiplantae</taxon>
        <taxon>Streptophyta</taxon>
        <taxon>Embryophyta</taxon>
        <taxon>Tracheophyta</taxon>
        <taxon>Spermatophyta</taxon>
        <taxon>Magnoliopsida</taxon>
        <taxon>eudicotyledons</taxon>
        <taxon>Gunneridae</taxon>
        <taxon>Pentapetalae</taxon>
        <taxon>rosids</taxon>
        <taxon>malvids</taxon>
        <taxon>Sapindales</taxon>
        <taxon>Sapindaceae</taxon>
        <taxon>Hippocastanoideae</taxon>
        <taxon>Acereae</taxon>
        <taxon>Acer</taxon>
    </lineage>
</organism>
<evidence type="ECO:0000313" key="3">
    <source>
        <dbReference type="Proteomes" id="UP001168877"/>
    </source>
</evidence>
<dbReference type="AlphaFoldDB" id="A0AA39V0J0"/>
<comment type="caution">
    <text evidence="2">The sequence shown here is derived from an EMBL/GenBank/DDBJ whole genome shotgun (WGS) entry which is preliminary data.</text>
</comment>
<accession>A0AA39V0J0</accession>
<protein>
    <submittedName>
        <fullName evidence="2">Uncharacterized protein</fullName>
    </submittedName>
</protein>
<proteinExistence type="predicted"/>
<evidence type="ECO:0000256" key="1">
    <source>
        <dbReference type="SAM" id="MobiDB-lite"/>
    </source>
</evidence>
<dbReference type="Proteomes" id="UP001168877">
    <property type="component" value="Unassembled WGS sequence"/>
</dbReference>